<gene>
    <name evidence="1" type="ORF">HAX54_027622</name>
</gene>
<keyword evidence="2" id="KW-1185">Reference proteome</keyword>
<sequence length="140" mass="15378">MLESQGLQGPIIGSTYYNPEPAFDGGDHHAQNDYNLNVNVAGVLAYSGITTKFDTNVRNEAINGLGAADANFQQYINEQNISDPNNIVAASDANERKTATLCFNLDDFDFLLKSDEFPSFDLLDEQSSKFDQVSSDDQVK</sequence>
<evidence type="ECO:0000313" key="2">
    <source>
        <dbReference type="Proteomes" id="UP000823775"/>
    </source>
</evidence>
<organism evidence="1 2">
    <name type="scientific">Datura stramonium</name>
    <name type="common">Jimsonweed</name>
    <name type="synonym">Common thornapple</name>
    <dbReference type="NCBI Taxonomy" id="4076"/>
    <lineage>
        <taxon>Eukaryota</taxon>
        <taxon>Viridiplantae</taxon>
        <taxon>Streptophyta</taxon>
        <taxon>Embryophyta</taxon>
        <taxon>Tracheophyta</taxon>
        <taxon>Spermatophyta</taxon>
        <taxon>Magnoliopsida</taxon>
        <taxon>eudicotyledons</taxon>
        <taxon>Gunneridae</taxon>
        <taxon>Pentapetalae</taxon>
        <taxon>asterids</taxon>
        <taxon>lamiids</taxon>
        <taxon>Solanales</taxon>
        <taxon>Solanaceae</taxon>
        <taxon>Solanoideae</taxon>
        <taxon>Datureae</taxon>
        <taxon>Datura</taxon>
    </lineage>
</organism>
<dbReference type="EMBL" id="JACEIK010033605">
    <property type="protein sequence ID" value="MCE5166828.1"/>
    <property type="molecule type" value="Genomic_DNA"/>
</dbReference>
<evidence type="ECO:0000313" key="1">
    <source>
        <dbReference type="EMBL" id="MCE5166828.1"/>
    </source>
</evidence>
<reference evidence="1 2" key="1">
    <citation type="journal article" date="2021" name="BMC Genomics">
        <title>Datura genome reveals duplications of psychoactive alkaloid biosynthetic genes and high mutation rate following tissue culture.</title>
        <authorList>
            <person name="Rajewski A."/>
            <person name="Carter-House D."/>
            <person name="Stajich J."/>
            <person name="Litt A."/>
        </authorList>
    </citation>
    <scope>NUCLEOTIDE SEQUENCE [LARGE SCALE GENOMIC DNA]</scope>
    <source>
        <strain evidence="1">AR-01</strain>
    </source>
</reference>
<protein>
    <submittedName>
        <fullName evidence="1">Uncharacterized protein</fullName>
    </submittedName>
</protein>
<name>A0ABS8Y558_DATST</name>
<proteinExistence type="predicted"/>
<dbReference type="Proteomes" id="UP000823775">
    <property type="component" value="Unassembled WGS sequence"/>
</dbReference>
<accession>A0ABS8Y558</accession>
<comment type="caution">
    <text evidence="1">The sequence shown here is derived from an EMBL/GenBank/DDBJ whole genome shotgun (WGS) entry which is preliminary data.</text>
</comment>